<feature type="signal peptide" evidence="2">
    <location>
        <begin position="1"/>
        <end position="20"/>
    </location>
</feature>
<reference evidence="3 4" key="1">
    <citation type="submission" date="2019-06" db="EMBL/GenBank/DDBJ databases">
        <authorList>
            <person name="Broberg M."/>
        </authorList>
    </citation>
    <scope>NUCLEOTIDE SEQUENCE [LARGE SCALE GENOMIC DNA]</scope>
</reference>
<dbReference type="Proteomes" id="UP000766486">
    <property type="component" value="Unassembled WGS sequence"/>
</dbReference>
<evidence type="ECO:0000256" key="2">
    <source>
        <dbReference type="SAM" id="SignalP"/>
    </source>
</evidence>
<comment type="caution">
    <text evidence="3">The sequence shown here is derived from an EMBL/GenBank/DDBJ whole genome shotgun (WGS) entry which is preliminary data.</text>
</comment>
<evidence type="ECO:0000313" key="3">
    <source>
        <dbReference type="EMBL" id="VUC30798.1"/>
    </source>
</evidence>
<keyword evidence="2" id="KW-0732">Signal</keyword>
<organism evidence="3 4">
    <name type="scientific">Bionectria ochroleuca</name>
    <name type="common">Gliocladium roseum</name>
    <dbReference type="NCBI Taxonomy" id="29856"/>
    <lineage>
        <taxon>Eukaryota</taxon>
        <taxon>Fungi</taxon>
        <taxon>Dikarya</taxon>
        <taxon>Ascomycota</taxon>
        <taxon>Pezizomycotina</taxon>
        <taxon>Sordariomycetes</taxon>
        <taxon>Hypocreomycetidae</taxon>
        <taxon>Hypocreales</taxon>
        <taxon>Bionectriaceae</taxon>
        <taxon>Clonostachys</taxon>
    </lineage>
</organism>
<gene>
    <name evidence="3" type="ORF">CLO192961_LOCUS294600</name>
</gene>
<proteinExistence type="predicted"/>
<evidence type="ECO:0000313" key="4">
    <source>
        <dbReference type="Proteomes" id="UP000766486"/>
    </source>
</evidence>
<sequence length="332" mass="33530">MGVQKLLIALAIYAATGADAEKARCRHKHSSALDTPSILSTPDSTSSTSAIIGFSSTSTPIIVSTTPSNTTPSTESTPAASESSTPSDNISSLYSTSPSDSSTPSSSATPASDATSTPSIIISSTSAESTSSTIAESSSSTPTPTPSTTESSTIASTSTSSSAAATSTVAAKPCANVIQNGGLNTGDISPWTASGGAITNGPEARDGSYYYSAAMSVGSVLSVSQTVTGLRTNIPYNFRAFFRRNPGGSITIPGYCGVTLTINGRDSGFPNSVQQGTPQSIWYGVSTTFSAPTGQAVLGVTINCSRGPVDLVPIGIDQIEAWPVSYNAPDLC</sequence>
<dbReference type="Gene3D" id="2.60.120.260">
    <property type="entry name" value="Galactose-binding domain-like"/>
    <property type="match status" value="1"/>
</dbReference>
<feature type="compositionally biased region" description="Low complexity" evidence="1">
    <location>
        <begin position="60"/>
        <end position="87"/>
    </location>
</feature>
<feature type="region of interest" description="Disordered" evidence="1">
    <location>
        <begin position="60"/>
        <end position="159"/>
    </location>
</feature>
<evidence type="ECO:0000256" key="1">
    <source>
        <dbReference type="SAM" id="MobiDB-lite"/>
    </source>
</evidence>
<evidence type="ECO:0008006" key="5">
    <source>
        <dbReference type="Google" id="ProtNLM"/>
    </source>
</evidence>
<feature type="compositionally biased region" description="Low complexity" evidence="1">
    <location>
        <begin position="95"/>
        <end position="159"/>
    </location>
</feature>
<keyword evidence="4" id="KW-1185">Reference proteome</keyword>
<name>A0ABY6ULU5_BIOOC</name>
<dbReference type="EMBL" id="CABFNS010000824">
    <property type="protein sequence ID" value="VUC30798.1"/>
    <property type="molecule type" value="Genomic_DNA"/>
</dbReference>
<accession>A0ABY6ULU5</accession>
<protein>
    <recommendedName>
        <fullName evidence="5">CBM-cenC domain-containing protein</fullName>
    </recommendedName>
</protein>
<feature type="chain" id="PRO_5046722506" description="CBM-cenC domain-containing protein" evidence="2">
    <location>
        <begin position="21"/>
        <end position="332"/>
    </location>
</feature>